<sequence length="84" mass="9497">MASEMMPLSSKATLSAALAKARTAVQLDQAEYHDGAKRYYVEVVELLGRVIVRASNESDIKKLKEIRRTYTNRIEQLDELLAEV</sequence>
<gene>
    <name evidence="1" type="ORF">O1611_g10217</name>
</gene>
<dbReference type="EMBL" id="JAPUUL010003933">
    <property type="protein sequence ID" value="KAJ8120992.1"/>
    <property type="molecule type" value="Genomic_DNA"/>
</dbReference>
<reference evidence="1" key="1">
    <citation type="submission" date="2022-12" db="EMBL/GenBank/DDBJ databases">
        <title>Genome Sequence of Lasiodiplodia mahajangana.</title>
        <authorList>
            <person name="Buettner E."/>
        </authorList>
    </citation>
    <scope>NUCLEOTIDE SEQUENCE</scope>
    <source>
        <strain evidence="1">VT137</strain>
    </source>
</reference>
<name>A0ACC2J0N1_9PEZI</name>
<keyword evidence="2" id="KW-1185">Reference proteome</keyword>
<comment type="caution">
    <text evidence="1">The sequence shown here is derived from an EMBL/GenBank/DDBJ whole genome shotgun (WGS) entry which is preliminary data.</text>
</comment>
<evidence type="ECO:0000313" key="2">
    <source>
        <dbReference type="Proteomes" id="UP001153332"/>
    </source>
</evidence>
<accession>A0ACC2J0N1</accession>
<evidence type="ECO:0000313" key="1">
    <source>
        <dbReference type="EMBL" id="KAJ8120992.1"/>
    </source>
</evidence>
<dbReference type="Proteomes" id="UP001153332">
    <property type="component" value="Unassembled WGS sequence"/>
</dbReference>
<proteinExistence type="predicted"/>
<protein>
    <submittedName>
        <fullName evidence="1">Uncharacterized protein</fullName>
    </submittedName>
</protein>
<organism evidence="1 2">
    <name type="scientific">Lasiodiplodia mahajangana</name>
    <dbReference type="NCBI Taxonomy" id="1108764"/>
    <lineage>
        <taxon>Eukaryota</taxon>
        <taxon>Fungi</taxon>
        <taxon>Dikarya</taxon>
        <taxon>Ascomycota</taxon>
        <taxon>Pezizomycotina</taxon>
        <taxon>Dothideomycetes</taxon>
        <taxon>Dothideomycetes incertae sedis</taxon>
        <taxon>Botryosphaeriales</taxon>
        <taxon>Botryosphaeriaceae</taxon>
        <taxon>Lasiodiplodia</taxon>
    </lineage>
</organism>